<protein>
    <submittedName>
        <fullName evidence="1">Uncharacterized protein</fullName>
    </submittedName>
</protein>
<sequence length="521" mass="55604">MLSFTTTITTSAALALLAGHGADAARFPRAVSGNGYLSIPIGTVDRPRPKAKRDENPVISVLENMDFFYATEIEIGTPGQTVTVLVDTGSSELWVNPDCDTVPTDTQQEQCDAFGSYDPKKSKTPPIGPFGSEEINYGDPTDDATQTSVSLRYYTETLGFGDYNITNQTFGVVESSEGISQGIFGLAPDLNGGFDGDEPYSLVLNTMFEQGLIASRVFSLDLRHSEAKTGAVIYGGVDKSKFIGKLDSHEIIRGARGEFRLAVRLNSMGLTIDDESQDYDLGRKDSNVILDSGTTLTRMHASAAAPILRALDAMDDGEGYYYTDCSLRETGGSVDFGFDSTIIRVPFRDFIIDVGAPDYCAIGMVITTDQQILGDTVLRAGYFVFDWDNEAVHIAQAADCGDEDIEAVSSGRNAVPDVTGNCDESDANFTGGPVPTATSSDSDESFPTSAYTTTYTITSCPGFDRDCQTGVVTTQTISASEATSTSDDGNSDDDEDAAARAPVVGWMIGLFGGGAVMYNMI</sequence>
<comment type="caution">
    <text evidence="1">The sequence shown here is derived from an EMBL/GenBank/DDBJ whole genome shotgun (WGS) entry which is preliminary data.</text>
</comment>
<evidence type="ECO:0000313" key="2">
    <source>
        <dbReference type="Proteomes" id="UP001163324"/>
    </source>
</evidence>
<keyword evidence="2" id="KW-1185">Reference proteome</keyword>
<dbReference type="EMBL" id="CM047940">
    <property type="protein sequence ID" value="KAI9903594.1"/>
    <property type="molecule type" value="Genomic_DNA"/>
</dbReference>
<evidence type="ECO:0000313" key="1">
    <source>
        <dbReference type="EMBL" id="KAI9903594.1"/>
    </source>
</evidence>
<name>A0ACC0VB21_9HYPO</name>
<dbReference type="Proteomes" id="UP001163324">
    <property type="component" value="Chromosome 1"/>
</dbReference>
<organism evidence="1 2">
    <name type="scientific">Trichothecium roseum</name>
    <dbReference type="NCBI Taxonomy" id="47278"/>
    <lineage>
        <taxon>Eukaryota</taxon>
        <taxon>Fungi</taxon>
        <taxon>Dikarya</taxon>
        <taxon>Ascomycota</taxon>
        <taxon>Pezizomycotina</taxon>
        <taxon>Sordariomycetes</taxon>
        <taxon>Hypocreomycetidae</taxon>
        <taxon>Hypocreales</taxon>
        <taxon>Hypocreales incertae sedis</taxon>
        <taxon>Trichothecium</taxon>
    </lineage>
</organism>
<accession>A0ACC0VB21</accession>
<proteinExistence type="predicted"/>
<gene>
    <name evidence="1" type="ORF">N3K66_000123</name>
</gene>
<reference evidence="1" key="1">
    <citation type="submission" date="2022-10" db="EMBL/GenBank/DDBJ databases">
        <title>Complete Genome of Trichothecium roseum strain YXFP-22015, a Plant Pathogen Isolated from Citrus.</title>
        <authorList>
            <person name="Wang Y."/>
            <person name="Zhu L."/>
        </authorList>
    </citation>
    <scope>NUCLEOTIDE SEQUENCE</scope>
    <source>
        <strain evidence="1">YXFP-22015</strain>
    </source>
</reference>